<dbReference type="Proteomes" id="UP000816034">
    <property type="component" value="Unassembled WGS sequence"/>
</dbReference>
<sequence length="297" mass="34579">MNSDQARHFPSSSSNYYQQQQQQHPPQTTTPNQQHAIQPKGKEPFVFAKDPNSIQVSGSTTIEKVAKVGRLMYQWQTENMYELQPEDNVARMKLASQNSNTIMKAFIVSSLISWVATVGHKKDVFYYPLRSYIIKQICRVRPWRSLNPFTSLAVQAGIFAYALGYIGNERIAAYTYTFSQVCTPYGYMMRKLMAQIDDPKHKYKPAVLTTQHDYDMEFERKVNELLHKKPSDVNHEEEQHGSESSSTRSVIPPRYQRKPRINRGFSHEERVKSSPHDLDNHYSDEPPQEQKRYDDEH</sequence>
<proteinExistence type="predicted"/>
<organism evidence="2 3">
    <name type="scientific">Naegleria lovaniensis</name>
    <name type="common">Amoeba</name>
    <dbReference type="NCBI Taxonomy" id="51637"/>
    <lineage>
        <taxon>Eukaryota</taxon>
        <taxon>Discoba</taxon>
        <taxon>Heterolobosea</taxon>
        <taxon>Tetramitia</taxon>
        <taxon>Eutetramitia</taxon>
        <taxon>Vahlkampfiidae</taxon>
        <taxon>Naegleria</taxon>
    </lineage>
</organism>
<feature type="compositionally biased region" description="Basic and acidic residues" evidence="1">
    <location>
        <begin position="265"/>
        <end position="297"/>
    </location>
</feature>
<reference evidence="2 3" key="1">
    <citation type="journal article" date="2018" name="BMC Genomics">
        <title>The genome of Naegleria lovaniensis, the basis for a comparative approach to unravel pathogenicity factors of the human pathogenic amoeba N. fowleri.</title>
        <authorList>
            <person name="Liechti N."/>
            <person name="Schurch N."/>
            <person name="Bruggmann R."/>
            <person name="Wittwer M."/>
        </authorList>
    </citation>
    <scope>NUCLEOTIDE SEQUENCE [LARGE SCALE GENOMIC DNA]</scope>
    <source>
        <strain evidence="2 3">ATCC 30569</strain>
    </source>
</reference>
<feature type="region of interest" description="Disordered" evidence="1">
    <location>
        <begin position="231"/>
        <end position="297"/>
    </location>
</feature>
<feature type="region of interest" description="Disordered" evidence="1">
    <location>
        <begin position="1"/>
        <end position="38"/>
    </location>
</feature>
<comment type="caution">
    <text evidence="2">The sequence shown here is derived from an EMBL/GenBank/DDBJ whole genome shotgun (WGS) entry which is preliminary data.</text>
</comment>
<name>A0AA88GIR7_NAELO</name>
<evidence type="ECO:0000313" key="3">
    <source>
        <dbReference type="Proteomes" id="UP000816034"/>
    </source>
</evidence>
<feature type="compositionally biased region" description="Basic and acidic residues" evidence="1">
    <location>
        <begin position="231"/>
        <end position="241"/>
    </location>
</feature>
<evidence type="ECO:0000313" key="2">
    <source>
        <dbReference type="EMBL" id="KAG2378107.1"/>
    </source>
</evidence>
<evidence type="ECO:0000256" key="1">
    <source>
        <dbReference type="SAM" id="MobiDB-lite"/>
    </source>
</evidence>
<protein>
    <submittedName>
        <fullName evidence="2">Uncharacterized protein</fullName>
    </submittedName>
</protein>
<dbReference type="RefSeq" id="XP_044545369.1">
    <property type="nucleotide sequence ID" value="XM_044698837.1"/>
</dbReference>
<dbReference type="GeneID" id="68101183"/>
<gene>
    <name evidence="2" type="ORF">C9374_008729</name>
</gene>
<keyword evidence="3" id="KW-1185">Reference proteome</keyword>
<accession>A0AA88GIR7</accession>
<dbReference type="AlphaFoldDB" id="A0AA88GIR7"/>
<dbReference type="EMBL" id="PYSW02000035">
    <property type="protein sequence ID" value="KAG2378107.1"/>
    <property type="molecule type" value="Genomic_DNA"/>
</dbReference>
<feature type="compositionally biased region" description="Low complexity" evidence="1">
    <location>
        <begin position="10"/>
        <end position="35"/>
    </location>
</feature>